<feature type="region of interest" description="Disordered" evidence="1">
    <location>
        <begin position="202"/>
        <end position="223"/>
    </location>
</feature>
<evidence type="ECO:0000256" key="2">
    <source>
        <dbReference type="SAM" id="Phobius"/>
    </source>
</evidence>
<keyword evidence="2" id="KW-1133">Transmembrane helix</keyword>
<sequence>MSPMNVTSERHWPHSSSDSFALSLLTNLDHNHPDTSSDCPSSLLGHRALDFGIRPRRFGVVLVITMMSGKPPTKEFLSRITGGERLLPHSILSRLPTTAAITAPLCVCKSKIPFSFNSTETPTPPVGQPASFSIKKALSAKWRVFQVAGPRSANSQVVETAPVRRNVYHSGAYFDYYHRLAWLTTSLPVKYSLSSFSSSPQMSKSQEVDESSPSDQVNASQTSYEPRPHLTSYLVFFFMQAALIVLSWYCYVHPRQLPWFDTDDDHTTIRSGINSLFSGWQSAAALPAQNIYSAVSSMEKKAVQNDLSWLDAIMEPVFDFFHLGMMLKVAFLALVVLRTVGHSAITVSGGLSSEQPLRIGLISTVSLTTDTADTRSKVYHERRLQSDMIVRLEQLYRVPWGYVASPNLLIPLPIEELNSTTKVEYESDVLSFRHDCRWQAPDDYSGDIARIGNKTWSARISSNATDVSDSGHVSLGSSIIFLLPEDDNSSSDSVYLFLGANTTIPSGFNSTSNNTWINLSNRPTIYSRDGYTSRYATLRSLRAPLATLLVCHPDLKLLSRRVHLHPNANRTEPDITIKSDANVPSPGNIDLQAARNLFAIILNTTTSSEDADDFIPGIMNINEVSGNMLLDGFGVDDETKVSFSPFDIKTIGQNVDKYTLSALKPFTSGYQGKIPKQRRMYARNVTAVLTGQRLALQTSLPFAIVNTVLFCVLGIVLAVLAYPKRVR</sequence>
<protein>
    <submittedName>
        <fullName evidence="3">Uncharacterized protein</fullName>
    </submittedName>
</protein>
<feature type="transmembrane region" description="Helical" evidence="2">
    <location>
        <begin position="700"/>
        <end position="722"/>
    </location>
</feature>
<evidence type="ECO:0000313" key="4">
    <source>
        <dbReference type="Proteomes" id="UP000629468"/>
    </source>
</evidence>
<comment type="caution">
    <text evidence="3">The sequence shown here is derived from an EMBL/GenBank/DDBJ whole genome shotgun (WGS) entry which is preliminary data.</text>
</comment>
<accession>A0A8H7C8G2</accession>
<organism evidence="3 4">
    <name type="scientific">Agaricus bisporus var. burnettii</name>
    <dbReference type="NCBI Taxonomy" id="192524"/>
    <lineage>
        <taxon>Eukaryota</taxon>
        <taxon>Fungi</taxon>
        <taxon>Dikarya</taxon>
        <taxon>Basidiomycota</taxon>
        <taxon>Agaricomycotina</taxon>
        <taxon>Agaricomycetes</taxon>
        <taxon>Agaricomycetidae</taxon>
        <taxon>Agaricales</taxon>
        <taxon>Agaricineae</taxon>
        <taxon>Agaricaceae</taxon>
        <taxon>Agaricus</taxon>
    </lineage>
</organism>
<name>A0A8H7C8G2_AGABI</name>
<keyword evidence="2" id="KW-0812">Transmembrane</keyword>
<dbReference type="AlphaFoldDB" id="A0A8H7C8G2"/>
<proteinExistence type="predicted"/>
<gene>
    <name evidence="3" type="ORF">Agabi119p4_7905</name>
</gene>
<keyword evidence="2" id="KW-0472">Membrane</keyword>
<evidence type="ECO:0000256" key="1">
    <source>
        <dbReference type="SAM" id="MobiDB-lite"/>
    </source>
</evidence>
<dbReference type="Proteomes" id="UP000629468">
    <property type="component" value="Unassembled WGS sequence"/>
</dbReference>
<feature type="transmembrane region" description="Helical" evidence="2">
    <location>
        <begin position="230"/>
        <end position="251"/>
    </location>
</feature>
<evidence type="ECO:0000313" key="3">
    <source>
        <dbReference type="EMBL" id="KAF7768662.1"/>
    </source>
</evidence>
<feature type="compositionally biased region" description="Polar residues" evidence="1">
    <location>
        <begin position="211"/>
        <end position="223"/>
    </location>
</feature>
<reference evidence="3 4" key="1">
    <citation type="journal article" name="Sci. Rep.">
        <title>Telomere-to-telomere assembled and centromere annotated genomes of the two main subspecies of the button mushroom Agaricus bisporus reveal especially polymorphic chromosome ends.</title>
        <authorList>
            <person name="Sonnenberg A.S.M."/>
            <person name="Sedaghat-Telgerd N."/>
            <person name="Lavrijssen B."/>
            <person name="Ohm R.A."/>
            <person name="Hendrickx P.M."/>
            <person name="Scholtmeijer K."/>
            <person name="Baars J.J.P."/>
            <person name="van Peer A."/>
        </authorList>
    </citation>
    <scope>NUCLEOTIDE SEQUENCE [LARGE SCALE GENOMIC DNA]</scope>
    <source>
        <strain evidence="3 4">H119_p4</strain>
    </source>
</reference>
<dbReference type="EMBL" id="JABXXO010000010">
    <property type="protein sequence ID" value="KAF7768662.1"/>
    <property type="molecule type" value="Genomic_DNA"/>
</dbReference>